<reference evidence="2 5" key="2">
    <citation type="submission" date="2019-12" db="EMBL/GenBank/DDBJ databases">
        <authorList>
            <person name="Zheng J."/>
        </authorList>
    </citation>
    <scope>NUCLEOTIDE SEQUENCE [LARGE SCALE GENOMIC DNA]</scope>
    <source>
        <strain evidence="2 5">DSM 27347</strain>
    </source>
</reference>
<accession>A0A1G7PAI9</accession>
<dbReference type="SMART" id="SM00849">
    <property type="entry name" value="Lactamase_B"/>
    <property type="match status" value="1"/>
</dbReference>
<dbReference type="RefSeq" id="WP_149682930.1">
    <property type="nucleotide sequence ID" value="NZ_FNBI01000006.1"/>
</dbReference>
<dbReference type="PANTHER" id="PTHR42663">
    <property type="entry name" value="HYDROLASE C777.06C-RELATED-RELATED"/>
    <property type="match status" value="1"/>
</dbReference>
<dbReference type="Proteomes" id="UP000323502">
    <property type="component" value="Unassembled WGS sequence"/>
</dbReference>
<dbReference type="GO" id="GO:0016787">
    <property type="term" value="F:hydrolase activity"/>
    <property type="evidence" value="ECO:0007669"/>
    <property type="project" value="UniProtKB-KW"/>
</dbReference>
<evidence type="ECO:0000313" key="4">
    <source>
        <dbReference type="Proteomes" id="UP000323502"/>
    </source>
</evidence>
<keyword evidence="2" id="KW-0378">Hydrolase</keyword>
<dbReference type="Pfam" id="PF12706">
    <property type="entry name" value="Lactamase_B_2"/>
    <property type="match status" value="1"/>
</dbReference>
<sequence>MKIRILGSGTSSGVPRIGNEWGDCDPAEPRNRRTRASALVEHGDTRILIDTSPDMRAQLLAANVGRVDAVIWTHDHADHCHGIDDLRQIFHQLGHPVRGLARADTRQTLEARFAYVFHGKRGYPPTATIEELPDAITIGDISVRIVDQPHGGTRSAGLRFEADGKSIGYATDFHELTAAMAALYTGLDVWVVDALRRWPHPSHPELSAVLGWVETLRPREAALIHMDQTMDYATLCAELPPGVQPGYDGLELVA</sequence>
<reference evidence="3 4" key="1">
    <citation type="submission" date="2016-10" db="EMBL/GenBank/DDBJ databases">
        <authorList>
            <person name="Varghese N."/>
            <person name="Submissions S."/>
        </authorList>
    </citation>
    <scope>NUCLEOTIDE SEQUENCE [LARGE SCALE GENOMIC DNA]</scope>
    <source>
        <strain evidence="3 4">S7-754</strain>
    </source>
</reference>
<dbReference type="Gene3D" id="3.60.15.10">
    <property type="entry name" value="Ribonuclease Z/Hydroxyacylglutathione hydrolase-like"/>
    <property type="match status" value="1"/>
</dbReference>
<dbReference type="EMBL" id="WSUT01000005">
    <property type="protein sequence ID" value="MWC44609.1"/>
    <property type="molecule type" value="Genomic_DNA"/>
</dbReference>
<dbReference type="PANTHER" id="PTHR42663:SF6">
    <property type="entry name" value="HYDROLASE C777.06C-RELATED"/>
    <property type="match status" value="1"/>
</dbReference>
<gene>
    <name evidence="2" type="ORF">GQR91_13245</name>
    <name evidence="3" type="ORF">SAMN05216557_106121</name>
</gene>
<evidence type="ECO:0000259" key="1">
    <source>
        <dbReference type="SMART" id="SM00849"/>
    </source>
</evidence>
<dbReference type="EMBL" id="FNBI01000006">
    <property type="protein sequence ID" value="SDF83137.1"/>
    <property type="molecule type" value="Genomic_DNA"/>
</dbReference>
<dbReference type="SUPFAM" id="SSF56281">
    <property type="entry name" value="Metallo-hydrolase/oxidoreductase"/>
    <property type="match status" value="1"/>
</dbReference>
<dbReference type="AlphaFoldDB" id="A0A1G7PAI9"/>
<keyword evidence="4" id="KW-1185">Reference proteome</keyword>
<name>A0A1G7PAI9_9SPHN</name>
<feature type="domain" description="Metallo-beta-lactamase" evidence="1">
    <location>
        <begin position="34"/>
        <end position="225"/>
    </location>
</feature>
<organism evidence="3 4">
    <name type="scientific">Sphingomonas carotinifaciens</name>
    <dbReference type="NCBI Taxonomy" id="1166323"/>
    <lineage>
        <taxon>Bacteria</taxon>
        <taxon>Pseudomonadati</taxon>
        <taxon>Pseudomonadota</taxon>
        <taxon>Alphaproteobacteria</taxon>
        <taxon>Sphingomonadales</taxon>
        <taxon>Sphingomonadaceae</taxon>
        <taxon>Sphingomonas</taxon>
    </lineage>
</organism>
<evidence type="ECO:0000313" key="3">
    <source>
        <dbReference type="EMBL" id="SDF83137.1"/>
    </source>
</evidence>
<dbReference type="Proteomes" id="UP000436801">
    <property type="component" value="Unassembled WGS sequence"/>
</dbReference>
<dbReference type="OrthoDB" id="9781189at2"/>
<dbReference type="CDD" id="cd16279">
    <property type="entry name" value="metallo-hydrolase-like_MBL-fold"/>
    <property type="match status" value="1"/>
</dbReference>
<protein>
    <submittedName>
        <fullName evidence="2">MBL fold metallo-hydrolase</fullName>
    </submittedName>
    <submittedName>
        <fullName evidence="3">Phosphoribosyl 1,2-cyclic phosphate phosphodiesterase</fullName>
    </submittedName>
</protein>
<dbReference type="InterPro" id="IPR001279">
    <property type="entry name" value="Metallo-B-lactamas"/>
</dbReference>
<proteinExistence type="predicted"/>
<dbReference type="InterPro" id="IPR036866">
    <property type="entry name" value="RibonucZ/Hydroxyglut_hydro"/>
</dbReference>
<evidence type="ECO:0000313" key="5">
    <source>
        <dbReference type="Proteomes" id="UP000436801"/>
    </source>
</evidence>
<evidence type="ECO:0000313" key="2">
    <source>
        <dbReference type="EMBL" id="MWC44609.1"/>
    </source>
</evidence>